<evidence type="ECO:0000313" key="2">
    <source>
        <dbReference type="EMBL" id="KAJ1255619.1"/>
    </source>
</evidence>
<name>A0A9W7XB12_9POAL</name>
<protein>
    <recommendedName>
        <fullName evidence="1">NB-ARC domain-containing protein</fullName>
    </recommendedName>
</protein>
<feature type="domain" description="NB-ARC" evidence="1">
    <location>
        <begin position="195"/>
        <end position="260"/>
    </location>
</feature>
<organism evidence="2 3">
    <name type="scientific">Paspalum vaginatum</name>
    <name type="common">seashore paspalum</name>
    <dbReference type="NCBI Taxonomy" id="158149"/>
    <lineage>
        <taxon>Eukaryota</taxon>
        <taxon>Viridiplantae</taxon>
        <taxon>Streptophyta</taxon>
        <taxon>Embryophyta</taxon>
        <taxon>Tracheophyta</taxon>
        <taxon>Spermatophyta</taxon>
        <taxon>Magnoliopsida</taxon>
        <taxon>Liliopsida</taxon>
        <taxon>Poales</taxon>
        <taxon>Poaceae</taxon>
        <taxon>PACMAD clade</taxon>
        <taxon>Panicoideae</taxon>
        <taxon>Andropogonodae</taxon>
        <taxon>Paspaleae</taxon>
        <taxon>Paspalinae</taxon>
        <taxon>Paspalum</taxon>
    </lineage>
</organism>
<dbReference type="Proteomes" id="UP001164776">
    <property type="component" value="Unassembled WGS sequence"/>
</dbReference>
<dbReference type="OrthoDB" id="648973at2759"/>
<accession>A0A9W7XB12</accession>
<dbReference type="EMBL" id="MU629665">
    <property type="protein sequence ID" value="KAJ1255619.1"/>
    <property type="molecule type" value="Genomic_DNA"/>
</dbReference>
<dbReference type="Pfam" id="PF00931">
    <property type="entry name" value="NB-ARC"/>
    <property type="match status" value="1"/>
</dbReference>
<comment type="caution">
    <text evidence="2">The sequence shown here is derived from an EMBL/GenBank/DDBJ whole genome shotgun (WGS) entry which is preliminary data.</text>
</comment>
<gene>
    <name evidence="2" type="ORF">BS78_K181200</name>
</gene>
<dbReference type="AlphaFoldDB" id="A0A9W7XB12"/>
<dbReference type="Gene3D" id="3.40.50.300">
    <property type="entry name" value="P-loop containing nucleotide triphosphate hydrolases"/>
    <property type="match status" value="1"/>
</dbReference>
<dbReference type="GO" id="GO:0043531">
    <property type="term" value="F:ADP binding"/>
    <property type="evidence" value="ECO:0007669"/>
    <property type="project" value="InterPro"/>
</dbReference>
<dbReference type="SUPFAM" id="SSF52540">
    <property type="entry name" value="P-loop containing nucleoside triphosphate hydrolases"/>
    <property type="match status" value="1"/>
</dbReference>
<keyword evidence="3" id="KW-1185">Reference proteome</keyword>
<dbReference type="InterPro" id="IPR002182">
    <property type="entry name" value="NB-ARC"/>
</dbReference>
<proteinExistence type="predicted"/>
<reference evidence="2 3" key="1">
    <citation type="submission" date="2022-10" db="EMBL/GenBank/DDBJ databases">
        <title>WGS assembly of Paspalum vaginatum 540-79.</title>
        <authorList>
            <person name="Sun G."/>
            <person name="Wase N."/>
            <person name="Shu S."/>
            <person name="Jenkins J."/>
            <person name="Zhou B."/>
            <person name="Torres-Rodriguez J."/>
            <person name="Chen C."/>
            <person name="Sandor L."/>
            <person name="Plott C."/>
            <person name="Yoshinga Y."/>
            <person name="Daum C."/>
            <person name="Qi P."/>
            <person name="Barry K."/>
            <person name="Lipzen A."/>
            <person name="Berry L."/>
            <person name="Pedersen C."/>
            <person name="Gottilla T."/>
            <person name="Foltz A."/>
            <person name="Yu H."/>
            <person name="O'Malley R."/>
            <person name="Zhang C."/>
            <person name="Devos K."/>
            <person name="Sigmon B."/>
            <person name="Yu B."/>
            <person name="Obata T."/>
            <person name="Schmutz J."/>
            <person name="Schnable J."/>
        </authorList>
    </citation>
    <scope>NUCLEOTIDE SEQUENCE [LARGE SCALE GENOMIC DNA]</scope>
    <source>
        <strain evidence="3">cv. 540-79</strain>
    </source>
</reference>
<evidence type="ECO:0000313" key="3">
    <source>
        <dbReference type="Proteomes" id="UP001164776"/>
    </source>
</evidence>
<dbReference type="PANTHER" id="PTHR33377">
    <property type="entry name" value="OS10G0134700 PROTEIN-RELATED"/>
    <property type="match status" value="1"/>
</dbReference>
<evidence type="ECO:0000259" key="1">
    <source>
        <dbReference type="Pfam" id="PF00931"/>
    </source>
</evidence>
<dbReference type="InterPro" id="IPR027417">
    <property type="entry name" value="P-loop_NTPase"/>
</dbReference>
<dbReference type="PRINTS" id="PR00364">
    <property type="entry name" value="DISEASERSIST"/>
</dbReference>
<sequence length="517" mass="57275">MAEAILSAIIGDVVGRAVSLLIGRFTSDRESTEGKLQRISHLLIRIHSVVEEAKARQISNHGTLQWLSELIDGEYQGCYLLDSISIGCGGGQEADELCDDDGKVAPPQVSTLSLFNPAKRVRVAGRGTIWRRSTFSWRHDVGDDDDIDRVLGRLQGMSHDLREFIMLLQDCKPIRRPLATSIFRDGQMFGRHVEKEMIINFLLHEDDQSTGGELLGVLPIVGDSGVGKTTLVQYACDDARVRNHFSVILLCSFSCTYDVKKSEETGVDPLDVVRRDSFCGKKCLLVLEDVYMNMKHKLEELLQGLMRCCKGGSKVIITTNNRRVANVGTVDPIVLTALRCAEYWFFFKAHAFAGADVEDNPRLISAGKQIARKLNGSFFGAKIIGGVIRDHPDPKFWCKVLRSNIGRTCMLGEGMGYISDLAENLLPGHLDMCKVTKVTVSKDLSPRTTEVARLKDVCEAVPHDNKMACWADDARFANVLVCKSVFPFCYDYYIARCSCTCTVGSSNSCSKLVLSLV</sequence>
<dbReference type="PANTHER" id="PTHR33377:SF93">
    <property type="entry name" value="NB-ARC DOMAIN-CONTAINING PROTEIN"/>
    <property type="match status" value="1"/>
</dbReference>